<evidence type="ECO:0000313" key="3">
    <source>
        <dbReference type="Proteomes" id="UP001151760"/>
    </source>
</evidence>
<sequence length="174" mass="18778">MSSEEDVLPTEEQPLPTTVSPTADSPGYIEDSDLEEDEEDPEEDPADYPADRGDDDDDDDESSDDDEDDDVDEDEVEEEEHLAPTESVPPPACRTIARMSIPDQTPIPFPSAAEVDIFLAISTPPPSTLTSYSSPLAQIPSLPLPVLSSLPMSSPPLPASPTHSLGYRDAMIQL</sequence>
<name>A0ABQ5BER8_9ASTR</name>
<organism evidence="2 3">
    <name type="scientific">Tanacetum coccineum</name>
    <dbReference type="NCBI Taxonomy" id="301880"/>
    <lineage>
        <taxon>Eukaryota</taxon>
        <taxon>Viridiplantae</taxon>
        <taxon>Streptophyta</taxon>
        <taxon>Embryophyta</taxon>
        <taxon>Tracheophyta</taxon>
        <taxon>Spermatophyta</taxon>
        <taxon>Magnoliopsida</taxon>
        <taxon>eudicotyledons</taxon>
        <taxon>Gunneridae</taxon>
        <taxon>Pentapetalae</taxon>
        <taxon>asterids</taxon>
        <taxon>campanulids</taxon>
        <taxon>Asterales</taxon>
        <taxon>Asteraceae</taxon>
        <taxon>Asteroideae</taxon>
        <taxon>Anthemideae</taxon>
        <taxon>Anthemidinae</taxon>
        <taxon>Tanacetum</taxon>
    </lineage>
</organism>
<evidence type="ECO:0000256" key="1">
    <source>
        <dbReference type="SAM" id="MobiDB-lite"/>
    </source>
</evidence>
<reference evidence="2" key="1">
    <citation type="journal article" date="2022" name="Int. J. Mol. Sci.">
        <title>Draft Genome of Tanacetum Coccineum: Genomic Comparison of Closely Related Tanacetum-Family Plants.</title>
        <authorList>
            <person name="Yamashiro T."/>
            <person name="Shiraishi A."/>
            <person name="Nakayama K."/>
            <person name="Satake H."/>
        </authorList>
    </citation>
    <scope>NUCLEOTIDE SEQUENCE</scope>
</reference>
<protein>
    <submittedName>
        <fullName evidence="2">Uncharacterized protein</fullName>
    </submittedName>
</protein>
<proteinExistence type="predicted"/>
<comment type="caution">
    <text evidence="2">The sequence shown here is derived from an EMBL/GenBank/DDBJ whole genome shotgun (WGS) entry which is preliminary data.</text>
</comment>
<dbReference type="EMBL" id="BQNB010013065">
    <property type="protein sequence ID" value="GJT11394.1"/>
    <property type="molecule type" value="Genomic_DNA"/>
</dbReference>
<dbReference type="Proteomes" id="UP001151760">
    <property type="component" value="Unassembled WGS sequence"/>
</dbReference>
<reference evidence="2" key="2">
    <citation type="submission" date="2022-01" db="EMBL/GenBank/DDBJ databases">
        <authorList>
            <person name="Yamashiro T."/>
            <person name="Shiraishi A."/>
            <person name="Satake H."/>
            <person name="Nakayama K."/>
        </authorList>
    </citation>
    <scope>NUCLEOTIDE SEQUENCE</scope>
</reference>
<evidence type="ECO:0000313" key="2">
    <source>
        <dbReference type="EMBL" id="GJT11394.1"/>
    </source>
</evidence>
<feature type="compositionally biased region" description="Acidic residues" evidence="1">
    <location>
        <begin position="30"/>
        <end position="46"/>
    </location>
</feature>
<keyword evidence="3" id="KW-1185">Reference proteome</keyword>
<feature type="region of interest" description="Disordered" evidence="1">
    <location>
        <begin position="1"/>
        <end position="95"/>
    </location>
</feature>
<feature type="compositionally biased region" description="Acidic residues" evidence="1">
    <location>
        <begin position="53"/>
        <end position="80"/>
    </location>
</feature>
<accession>A0ABQ5BER8</accession>
<gene>
    <name evidence="2" type="ORF">Tco_0858436</name>
</gene>